<protein>
    <submittedName>
        <fullName evidence="2">Uncharacterized protein</fullName>
    </submittedName>
</protein>
<accession>A0A4P9VEB7</accession>
<proteinExistence type="predicted"/>
<sequence length="313" mass="37120">MGKFIKTIYPKPFFLKWKELLAIDLRSFAQPEPIVEVNAHQLKVMQNKTEIRNWWASLFLLGLISMLGFKLLEYYEAWNHAEWLNQKYIERKRNIYGKDFFEKTNDQYAISRYNRIGSDEVMSFKEFIHDRYNNYTHTTQRIIGDIIFTGIPLLGILILLPWIILLRKPAPLIFDREKRVVYSWQKGGVWAQRYDDIRLLENIQMILFFLRCELKDGSLGWARYPLQPTGNPLFSPLSAYKPTLAYIAQFMENGRERVLPDQASWQAKPPFYFRDDPEPANIEQEVDRILQRIVEVNNEIPLDEEGIPIPPEE</sequence>
<name>A0A4P9VEB7_9GAMM</name>
<keyword evidence="1" id="KW-0812">Transmembrane</keyword>
<reference evidence="2 3" key="1">
    <citation type="submission" date="2017-04" db="EMBL/GenBank/DDBJ databases">
        <title>Draft genome sequence of Zooshikella ganghwensis VG4 isolated from Red Sea sediments.</title>
        <authorList>
            <person name="Rehman Z."/>
            <person name="Alam I."/>
            <person name="Kamau A."/>
            <person name="Bajic V."/>
            <person name="Leiknes T."/>
        </authorList>
    </citation>
    <scope>NUCLEOTIDE SEQUENCE [LARGE SCALE GENOMIC DNA]</scope>
    <source>
        <strain evidence="2 3">VG4</strain>
    </source>
</reference>
<keyword evidence="1" id="KW-0472">Membrane</keyword>
<organism evidence="2 3">
    <name type="scientific">Zooshikella ganghwensis</name>
    <dbReference type="NCBI Taxonomy" id="202772"/>
    <lineage>
        <taxon>Bacteria</taxon>
        <taxon>Pseudomonadati</taxon>
        <taxon>Pseudomonadota</taxon>
        <taxon>Gammaproteobacteria</taxon>
        <taxon>Oceanospirillales</taxon>
        <taxon>Zooshikellaceae</taxon>
        <taxon>Zooshikella</taxon>
    </lineage>
</organism>
<evidence type="ECO:0000313" key="2">
    <source>
        <dbReference type="EMBL" id="RDH41393.1"/>
    </source>
</evidence>
<dbReference type="AlphaFoldDB" id="A0A4P9VEB7"/>
<dbReference type="Proteomes" id="UP000257039">
    <property type="component" value="Unassembled WGS sequence"/>
</dbReference>
<evidence type="ECO:0000313" key="3">
    <source>
        <dbReference type="Proteomes" id="UP000257039"/>
    </source>
</evidence>
<keyword evidence="1" id="KW-1133">Transmembrane helix</keyword>
<evidence type="ECO:0000256" key="1">
    <source>
        <dbReference type="SAM" id="Phobius"/>
    </source>
</evidence>
<comment type="caution">
    <text evidence="2">The sequence shown here is derived from an EMBL/GenBank/DDBJ whole genome shotgun (WGS) entry which is preliminary data.</text>
</comment>
<dbReference type="EMBL" id="NDXW01000009">
    <property type="protein sequence ID" value="RDH41393.1"/>
    <property type="molecule type" value="Genomic_DNA"/>
</dbReference>
<keyword evidence="3" id="KW-1185">Reference proteome</keyword>
<feature type="transmembrane region" description="Helical" evidence="1">
    <location>
        <begin position="142"/>
        <end position="166"/>
    </location>
</feature>
<gene>
    <name evidence="2" type="ORF">B9G39_28455</name>
</gene>